<dbReference type="Ensembl" id="ENSSTOT00000030336.1">
    <property type="protein sequence ID" value="ENSSTOP00000026100.1"/>
    <property type="gene ID" value="ENSSTOG00000030211.1"/>
</dbReference>
<protein>
    <submittedName>
        <fullName evidence="3">Prostate and testis expressed 2</fullName>
    </submittedName>
</protein>
<dbReference type="STRING" id="43179.ENSSTOP00000026100"/>
<dbReference type="Proteomes" id="UP000005215">
    <property type="component" value="Unassembled WGS sequence"/>
</dbReference>
<reference evidence="3" key="3">
    <citation type="submission" date="2025-09" db="UniProtKB">
        <authorList>
            <consortium name="Ensembl"/>
        </authorList>
    </citation>
    <scope>IDENTIFICATION</scope>
</reference>
<feature type="domain" description="UPAR/Ly6" evidence="2">
    <location>
        <begin position="30"/>
        <end position="110"/>
    </location>
</feature>
<feature type="signal peptide" evidence="1">
    <location>
        <begin position="1"/>
        <end position="18"/>
    </location>
</feature>
<gene>
    <name evidence="3" type="primary">PATE2</name>
</gene>
<dbReference type="FunCoup" id="A0A287CXP8">
    <property type="interactions" value="466"/>
</dbReference>
<dbReference type="PANTHER" id="PTHR47884">
    <property type="entry name" value="PROSTATE AND TESTIS EXPRESSED PROTEIN 2"/>
    <property type="match status" value="1"/>
</dbReference>
<evidence type="ECO:0000256" key="1">
    <source>
        <dbReference type="SAM" id="SignalP"/>
    </source>
</evidence>
<dbReference type="InterPro" id="IPR029691">
    <property type="entry name" value="PATE2"/>
</dbReference>
<dbReference type="InParanoid" id="A0A287CXP8"/>
<dbReference type="Pfam" id="PF00021">
    <property type="entry name" value="UPAR_LY6"/>
    <property type="match status" value="1"/>
</dbReference>
<dbReference type="PANTHER" id="PTHR47884:SF1">
    <property type="entry name" value="PROSTATE AND TESTIS EXPRESSED PROTEIN 2"/>
    <property type="match status" value="1"/>
</dbReference>
<reference evidence="3" key="2">
    <citation type="submission" date="2025-08" db="UniProtKB">
        <authorList>
            <consortium name="Ensembl"/>
        </authorList>
    </citation>
    <scope>IDENTIFICATION</scope>
</reference>
<dbReference type="CDD" id="cd23578">
    <property type="entry name" value="TFP_LU_ECD_PATE2"/>
    <property type="match status" value="1"/>
</dbReference>
<evidence type="ECO:0000313" key="3">
    <source>
        <dbReference type="Ensembl" id="ENSSTOP00000026100.1"/>
    </source>
</evidence>
<dbReference type="EMBL" id="AGTP01063865">
    <property type="status" value="NOT_ANNOTATED_CDS"/>
    <property type="molecule type" value="Genomic_DNA"/>
</dbReference>
<name>A0A287CXP8_ICTTR</name>
<dbReference type="InterPro" id="IPR059168">
    <property type="entry name" value="PATE2-like_ECD_3FTx"/>
</dbReference>
<keyword evidence="4" id="KW-1185">Reference proteome</keyword>
<keyword evidence="1" id="KW-0732">Signal</keyword>
<feature type="chain" id="PRO_5012290085" evidence="1">
    <location>
        <begin position="19"/>
        <end position="114"/>
    </location>
</feature>
<dbReference type="InterPro" id="IPR016054">
    <property type="entry name" value="LY6_UPA_recep-like"/>
</dbReference>
<accession>A0A287CXP8</accession>
<organism evidence="3 4">
    <name type="scientific">Ictidomys tridecemlineatus</name>
    <name type="common">Thirteen-lined ground squirrel</name>
    <name type="synonym">Spermophilus tridecemlineatus</name>
    <dbReference type="NCBI Taxonomy" id="43179"/>
    <lineage>
        <taxon>Eukaryota</taxon>
        <taxon>Metazoa</taxon>
        <taxon>Chordata</taxon>
        <taxon>Craniata</taxon>
        <taxon>Vertebrata</taxon>
        <taxon>Euteleostomi</taxon>
        <taxon>Mammalia</taxon>
        <taxon>Eutheria</taxon>
        <taxon>Euarchontoglires</taxon>
        <taxon>Glires</taxon>
        <taxon>Rodentia</taxon>
        <taxon>Sciuromorpha</taxon>
        <taxon>Sciuridae</taxon>
        <taxon>Xerinae</taxon>
        <taxon>Marmotini</taxon>
        <taxon>Ictidomys</taxon>
    </lineage>
</organism>
<sequence>MFLLFLLGTAFLFCPYWAEFKNSVKADTATVCYKCRTYHLGFCYGSMKSCNLKHRQFCATENFYVLMKNGKSMYHYSRLSCMTFCEDINFMNFNKRTELICCQNSNYCNLPEGL</sequence>
<dbReference type="GeneTree" id="ENSGT00510000048956"/>
<evidence type="ECO:0000259" key="2">
    <source>
        <dbReference type="Pfam" id="PF00021"/>
    </source>
</evidence>
<reference evidence="4" key="1">
    <citation type="submission" date="2011-11" db="EMBL/GenBank/DDBJ databases">
        <title>The Draft Genome of Spermophilus tridecemlineatus.</title>
        <authorList>
            <consortium name="The Broad Institute Genome Assembly &amp; Analysis Group"/>
            <consortium name="Computational R&amp;D Group"/>
            <consortium name="and Sequencing Platform"/>
            <person name="Di Palma F."/>
            <person name="Alfoldi J."/>
            <person name="Johnson J."/>
            <person name="Berlin A."/>
            <person name="Gnerre S."/>
            <person name="Jaffe D."/>
            <person name="MacCallum I."/>
            <person name="Young S."/>
            <person name="Walker B.J."/>
            <person name="Lindblad-Toh K."/>
        </authorList>
    </citation>
    <scope>NUCLEOTIDE SEQUENCE [LARGE SCALE GENOMIC DNA]</scope>
</reference>
<evidence type="ECO:0000313" key="4">
    <source>
        <dbReference type="Proteomes" id="UP000005215"/>
    </source>
</evidence>
<dbReference type="GO" id="GO:0005615">
    <property type="term" value="C:extracellular space"/>
    <property type="evidence" value="ECO:0007669"/>
    <property type="project" value="Ensembl"/>
</dbReference>
<proteinExistence type="predicted"/>
<dbReference type="AlphaFoldDB" id="A0A287CXP8"/>